<dbReference type="EMBL" id="CP063356">
    <property type="protein sequence ID" value="QOY35705.1"/>
    <property type="molecule type" value="Genomic_DNA"/>
</dbReference>
<organism evidence="2 3">
    <name type="scientific">Anaerobacillus isosaccharinicus</name>
    <dbReference type="NCBI Taxonomy" id="1532552"/>
    <lineage>
        <taxon>Bacteria</taxon>
        <taxon>Bacillati</taxon>
        <taxon>Bacillota</taxon>
        <taxon>Bacilli</taxon>
        <taxon>Bacillales</taxon>
        <taxon>Bacillaceae</taxon>
        <taxon>Anaerobacillus</taxon>
    </lineage>
</organism>
<gene>
    <name evidence="2" type="ORF">AWH56_024075</name>
</gene>
<dbReference type="KEGG" id="aia:AWH56_024075"/>
<protein>
    <submittedName>
        <fullName evidence="2">YozQ family protein</fullName>
    </submittedName>
</protein>
<evidence type="ECO:0000256" key="1">
    <source>
        <dbReference type="SAM" id="MobiDB-lite"/>
    </source>
</evidence>
<reference evidence="2 3" key="1">
    <citation type="journal article" date="2017" name="Genome Announc.">
        <title>Draft Genome Sequences of Four Alkaliphilic Bacteria Belonging to the Anaerobacillus Genus.</title>
        <authorList>
            <person name="Bassil N.M."/>
            <person name="Lloyd J.R."/>
        </authorList>
    </citation>
    <scope>NUCLEOTIDE SEQUENCE [LARGE SCALE GENOMIC DNA]</scope>
    <source>
        <strain evidence="2 3">NB2006</strain>
    </source>
</reference>
<evidence type="ECO:0000313" key="3">
    <source>
        <dbReference type="Proteomes" id="UP000180175"/>
    </source>
</evidence>
<accession>A0A7S7RB92</accession>
<dbReference type="Proteomes" id="UP000180175">
    <property type="component" value="Chromosome"/>
</dbReference>
<name>A0A7S7RB92_9BACI</name>
<evidence type="ECO:0000313" key="2">
    <source>
        <dbReference type="EMBL" id="QOY35705.1"/>
    </source>
</evidence>
<sequence>MKKRSENSSNQVAEKSFEPSDYCSKNEVDKGLAITHEQVSDTYTEGTIDGEIDNIEKKLNEFPHRISK</sequence>
<dbReference type="Pfam" id="PF13217">
    <property type="entry name" value="DUF4025"/>
    <property type="match status" value="1"/>
</dbReference>
<dbReference type="RefSeq" id="WP_182080765.1">
    <property type="nucleotide sequence ID" value="NZ_CP063356.2"/>
</dbReference>
<proteinExistence type="predicted"/>
<dbReference type="InterPro" id="IPR025100">
    <property type="entry name" value="DUF4025"/>
</dbReference>
<feature type="region of interest" description="Disordered" evidence="1">
    <location>
        <begin position="1"/>
        <end position="25"/>
    </location>
</feature>
<reference evidence="2 3" key="2">
    <citation type="journal article" date="2019" name="Int. J. Syst. Evol. Microbiol.">
        <title>Anaerobacillus isosaccharinicus sp. nov., an alkaliphilic bacterium which degrades isosaccharinic acid.</title>
        <authorList>
            <person name="Bassil N.M."/>
            <person name="Lloyd J.R."/>
        </authorList>
    </citation>
    <scope>NUCLEOTIDE SEQUENCE [LARGE SCALE GENOMIC DNA]</scope>
    <source>
        <strain evidence="2 3">NB2006</strain>
    </source>
</reference>
<keyword evidence="3" id="KW-1185">Reference proteome</keyword>
<dbReference type="AlphaFoldDB" id="A0A7S7RB92"/>